<name>A0A0A9D0X0_ARUDO</name>
<proteinExistence type="predicted"/>
<keyword evidence="1" id="KW-1133">Transmembrane helix</keyword>
<evidence type="ECO:0000256" key="1">
    <source>
        <dbReference type="SAM" id="Phobius"/>
    </source>
</evidence>
<feature type="transmembrane region" description="Helical" evidence="1">
    <location>
        <begin position="12"/>
        <end position="32"/>
    </location>
</feature>
<keyword evidence="1" id="KW-0472">Membrane</keyword>
<reference evidence="2" key="2">
    <citation type="journal article" date="2015" name="Data Brief">
        <title>Shoot transcriptome of the giant reed, Arundo donax.</title>
        <authorList>
            <person name="Barrero R.A."/>
            <person name="Guerrero F.D."/>
            <person name="Moolhuijzen P."/>
            <person name="Goolsby J.A."/>
            <person name="Tidwell J."/>
            <person name="Bellgard S.E."/>
            <person name="Bellgard M.I."/>
        </authorList>
    </citation>
    <scope>NUCLEOTIDE SEQUENCE</scope>
    <source>
        <tissue evidence="2">Shoot tissue taken approximately 20 cm above the soil surface</tissue>
    </source>
</reference>
<accession>A0A0A9D0X0</accession>
<reference evidence="2" key="1">
    <citation type="submission" date="2014-09" db="EMBL/GenBank/DDBJ databases">
        <authorList>
            <person name="Magalhaes I.L.F."/>
            <person name="Oliveira U."/>
            <person name="Santos F.R."/>
            <person name="Vidigal T.H.D.A."/>
            <person name="Brescovit A.D."/>
            <person name="Santos A.J."/>
        </authorList>
    </citation>
    <scope>NUCLEOTIDE SEQUENCE</scope>
    <source>
        <tissue evidence="2">Shoot tissue taken approximately 20 cm above the soil surface</tissue>
    </source>
</reference>
<dbReference type="EMBL" id="GBRH01217582">
    <property type="protein sequence ID" value="JAD80313.1"/>
    <property type="molecule type" value="Transcribed_RNA"/>
</dbReference>
<sequence length="70" mass="8132">MFSASSLKGIINVFLIFIVLYRLDFISIWVNWTQKTPTLVPLPLKKKVFPFTLNPYLSSFALFYSLPPFT</sequence>
<keyword evidence="1" id="KW-0812">Transmembrane</keyword>
<dbReference type="AlphaFoldDB" id="A0A0A9D0X0"/>
<protein>
    <submittedName>
        <fullName evidence="2">Uncharacterized protein</fullName>
    </submittedName>
</protein>
<organism evidence="2">
    <name type="scientific">Arundo donax</name>
    <name type="common">Giant reed</name>
    <name type="synonym">Donax arundinaceus</name>
    <dbReference type="NCBI Taxonomy" id="35708"/>
    <lineage>
        <taxon>Eukaryota</taxon>
        <taxon>Viridiplantae</taxon>
        <taxon>Streptophyta</taxon>
        <taxon>Embryophyta</taxon>
        <taxon>Tracheophyta</taxon>
        <taxon>Spermatophyta</taxon>
        <taxon>Magnoliopsida</taxon>
        <taxon>Liliopsida</taxon>
        <taxon>Poales</taxon>
        <taxon>Poaceae</taxon>
        <taxon>PACMAD clade</taxon>
        <taxon>Arundinoideae</taxon>
        <taxon>Arundineae</taxon>
        <taxon>Arundo</taxon>
    </lineage>
</organism>
<evidence type="ECO:0000313" key="2">
    <source>
        <dbReference type="EMBL" id="JAD80313.1"/>
    </source>
</evidence>